<keyword evidence="2" id="KW-1185">Reference proteome</keyword>
<organism evidence="1 2">
    <name type="scientific">Molorchus minor</name>
    <dbReference type="NCBI Taxonomy" id="1323400"/>
    <lineage>
        <taxon>Eukaryota</taxon>
        <taxon>Metazoa</taxon>
        <taxon>Ecdysozoa</taxon>
        <taxon>Arthropoda</taxon>
        <taxon>Hexapoda</taxon>
        <taxon>Insecta</taxon>
        <taxon>Pterygota</taxon>
        <taxon>Neoptera</taxon>
        <taxon>Endopterygota</taxon>
        <taxon>Coleoptera</taxon>
        <taxon>Polyphaga</taxon>
        <taxon>Cucujiformia</taxon>
        <taxon>Chrysomeloidea</taxon>
        <taxon>Cerambycidae</taxon>
        <taxon>Lamiinae</taxon>
        <taxon>Monochamini</taxon>
        <taxon>Molorchus</taxon>
    </lineage>
</organism>
<dbReference type="EMBL" id="JAPWTJ010001590">
    <property type="protein sequence ID" value="KAJ8970670.1"/>
    <property type="molecule type" value="Genomic_DNA"/>
</dbReference>
<evidence type="ECO:0000313" key="2">
    <source>
        <dbReference type="Proteomes" id="UP001162164"/>
    </source>
</evidence>
<dbReference type="Proteomes" id="UP001162164">
    <property type="component" value="Unassembled WGS sequence"/>
</dbReference>
<comment type="caution">
    <text evidence="1">The sequence shown here is derived from an EMBL/GenBank/DDBJ whole genome shotgun (WGS) entry which is preliminary data.</text>
</comment>
<proteinExistence type="predicted"/>
<name>A0ABQ9J0K6_9CUCU</name>
<gene>
    <name evidence="1" type="ORF">NQ317_012352</name>
</gene>
<sequence length="71" mass="8005">MSLKKVAPSILRTKKVLTLRTAGEERVKVVPLKILMKRVKANELFEIFIKENVLLTDRTNITNAIVSEAAI</sequence>
<reference evidence="1" key="1">
    <citation type="journal article" date="2023" name="Insect Mol. Biol.">
        <title>Genome sequencing provides insights into the evolution of gene families encoding plant cell wall-degrading enzymes in longhorned beetles.</title>
        <authorList>
            <person name="Shin N.R."/>
            <person name="Okamura Y."/>
            <person name="Kirsch R."/>
            <person name="Pauchet Y."/>
        </authorList>
    </citation>
    <scope>NUCLEOTIDE SEQUENCE</scope>
    <source>
        <strain evidence="1">MMC_N1</strain>
    </source>
</reference>
<accession>A0ABQ9J0K6</accession>
<feature type="non-terminal residue" evidence="1">
    <location>
        <position position="71"/>
    </location>
</feature>
<evidence type="ECO:0000313" key="1">
    <source>
        <dbReference type="EMBL" id="KAJ8970670.1"/>
    </source>
</evidence>
<protein>
    <submittedName>
        <fullName evidence="1">Uncharacterized protein</fullName>
    </submittedName>
</protein>